<proteinExistence type="predicted"/>
<dbReference type="EMBL" id="CP060713">
    <property type="protein sequence ID" value="QNN54432.1"/>
    <property type="molecule type" value="Genomic_DNA"/>
</dbReference>
<evidence type="ECO:0000313" key="9">
    <source>
        <dbReference type="EMBL" id="QNN54432.1"/>
    </source>
</evidence>
<keyword evidence="6" id="KW-0067">ATP-binding</keyword>
<dbReference type="AlphaFoldDB" id="A0A7G9RFQ7"/>
<dbReference type="Gene3D" id="1.10.510.10">
    <property type="entry name" value="Transferase(Phosphotransferase) domain 1"/>
    <property type="match status" value="1"/>
</dbReference>
<keyword evidence="10" id="KW-1185">Reference proteome</keyword>
<evidence type="ECO:0000256" key="2">
    <source>
        <dbReference type="ARBA" id="ARBA00022527"/>
    </source>
</evidence>
<name>A0A7G9RFQ7_9ACTN</name>
<dbReference type="PANTHER" id="PTHR43289:SF6">
    <property type="entry name" value="SERINE_THREONINE-PROTEIN KINASE NEKL-3"/>
    <property type="match status" value="1"/>
</dbReference>
<feature type="compositionally biased region" description="Pro residues" evidence="7">
    <location>
        <begin position="388"/>
        <end position="397"/>
    </location>
</feature>
<evidence type="ECO:0000256" key="4">
    <source>
        <dbReference type="ARBA" id="ARBA00022741"/>
    </source>
</evidence>
<dbReference type="GO" id="GO:0004674">
    <property type="term" value="F:protein serine/threonine kinase activity"/>
    <property type="evidence" value="ECO:0007669"/>
    <property type="project" value="UniProtKB-KW"/>
</dbReference>
<reference evidence="9 10" key="1">
    <citation type="submission" date="2020-08" db="EMBL/GenBank/DDBJ databases">
        <title>Genome sequence of Nocardioides mesophilus KACC 16243T.</title>
        <authorList>
            <person name="Hyun D.-W."/>
            <person name="Bae J.-W."/>
        </authorList>
    </citation>
    <scope>NUCLEOTIDE SEQUENCE [LARGE SCALE GENOMIC DNA]</scope>
    <source>
        <strain evidence="9 10">KACC 16243</strain>
    </source>
</reference>
<organism evidence="9 10">
    <name type="scientific">Nocardioides mesophilus</name>
    <dbReference type="NCBI Taxonomy" id="433659"/>
    <lineage>
        <taxon>Bacteria</taxon>
        <taxon>Bacillati</taxon>
        <taxon>Actinomycetota</taxon>
        <taxon>Actinomycetes</taxon>
        <taxon>Propionibacteriales</taxon>
        <taxon>Nocardioidaceae</taxon>
        <taxon>Nocardioides</taxon>
    </lineage>
</organism>
<keyword evidence="5 9" id="KW-0418">Kinase</keyword>
<feature type="compositionally biased region" description="Acidic residues" evidence="7">
    <location>
        <begin position="451"/>
        <end position="463"/>
    </location>
</feature>
<protein>
    <recommendedName>
        <fullName evidence="1">non-specific serine/threonine protein kinase</fullName>
        <ecNumber evidence="1">2.7.11.1</ecNumber>
    </recommendedName>
</protein>
<dbReference type="Pfam" id="PF00069">
    <property type="entry name" value="Pkinase"/>
    <property type="match status" value="1"/>
</dbReference>
<evidence type="ECO:0000256" key="6">
    <source>
        <dbReference type="ARBA" id="ARBA00022840"/>
    </source>
</evidence>
<dbReference type="Proteomes" id="UP000515947">
    <property type="component" value="Chromosome"/>
</dbReference>
<feature type="compositionally biased region" description="Low complexity" evidence="7">
    <location>
        <begin position="300"/>
        <end position="317"/>
    </location>
</feature>
<dbReference type="GO" id="GO:0005524">
    <property type="term" value="F:ATP binding"/>
    <property type="evidence" value="ECO:0007669"/>
    <property type="project" value="UniProtKB-KW"/>
</dbReference>
<dbReference type="EC" id="2.7.11.1" evidence="1"/>
<feature type="region of interest" description="Disordered" evidence="7">
    <location>
        <begin position="296"/>
        <end position="465"/>
    </location>
</feature>
<dbReference type="RefSeq" id="WP_187580272.1">
    <property type="nucleotide sequence ID" value="NZ_CP060713.1"/>
</dbReference>
<dbReference type="InterPro" id="IPR000719">
    <property type="entry name" value="Prot_kinase_dom"/>
</dbReference>
<keyword evidence="2" id="KW-0723">Serine/threonine-protein kinase</keyword>
<keyword evidence="3" id="KW-0808">Transferase</keyword>
<dbReference type="SUPFAM" id="SSF56112">
    <property type="entry name" value="Protein kinase-like (PK-like)"/>
    <property type="match status" value="1"/>
</dbReference>
<dbReference type="PROSITE" id="PS50011">
    <property type="entry name" value="PROTEIN_KINASE_DOM"/>
    <property type="match status" value="1"/>
</dbReference>
<evidence type="ECO:0000256" key="5">
    <source>
        <dbReference type="ARBA" id="ARBA00022777"/>
    </source>
</evidence>
<dbReference type="SMART" id="SM00220">
    <property type="entry name" value="S_TKc"/>
    <property type="match status" value="1"/>
</dbReference>
<feature type="compositionally biased region" description="Low complexity" evidence="7">
    <location>
        <begin position="497"/>
        <end position="512"/>
    </location>
</feature>
<evidence type="ECO:0000256" key="1">
    <source>
        <dbReference type="ARBA" id="ARBA00012513"/>
    </source>
</evidence>
<feature type="domain" description="Protein kinase" evidence="8">
    <location>
        <begin position="16"/>
        <end position="254"/>
    </location>
</feature>
<keyword evidence="4" id="KW-0547">Nucleotide-binding</keyword>
<evidence type="ECO:0000259" key="8">
    <source>
        <dbReference type="PROSITE" id="PS50011"/>
    </source>
</evidence>
<accession>A0A7G9RFQ7</accession>
<dbReference type="CDD" id="cd13973">
    <property type="entry name" value="PK_MviN-like"/>
    <property type="match status" value="1"/>
</dbReference>
<sequence>MAQTPIGPGTLLAGRFVLVDLLDETEGARFWRAQDTVLARDVAVHVVASDDPRSAALLSAARTSATVSDGHLLRVLDAATEDGVTYVVNEWGSGISLDKLLLSEGPLSPRRAAWVVKEVAEAVATAHRQGIAHGRLLPENVVVSDSGSVKLIGFVVDAVLRGREQRQATGGPPLGEHEADVMNLAALLYAGLVARWPGTAGTKVPAAPTEHGRTLRPRQVRAGVPRPLDAICERVLNPDPNRHVMSIETAHEIYAALSDYIGDPAAAAPIGLDATAAMSASDLEMLHGGAPLHRAGRGVAAAAPADPDATQAAPDPRTSPHPEATRAAPAAPAGHPGPGDPEATQAGAPAFFDERADDRDGDDPEATQVHLRPAESAGSADSADRVAAPPPPPPVLPEPAARPLFASDRPRTPRPGESPSGSTFGGTAFGSPGVTRSRGDLPPVWGPDADLPPEDPDDGDSWSEENAGRSWLRLAVAIGGVMALVVALVLAFTLGRGSSPAQEAGSGSSASSTVPSKQPAPVKIAAVSDFDPQGDPPAENSQLAPLAADGDPQTAWRTSTYYDPINLLKDGVGLLVDLGEAKKVSEVDVTFIGTPTTVELLAAESGAGEPSSTDQLTSVASVRDAGVRAQLRPARPVTTQYLVVWLTDLPAVGSGFRGEVAEINVRS</sequence>
<dbReference type="Gene3D" id="3.30.200.20">
    <property type="entry name" value="Phosphorylase Kinase, domain 1"/>
    <property type="match status" value="1"/>
</dbReference>
<evidence type="ECO:0000313" key="10">
    <source>
        <dbReference type="Proteomes" id="UP000515947"/>
    </source>
</evidence>
<gene>
    <name evidence="9" type="ORF">H9L09_08980</name>
</gene>
<feature type="region of interest" description="Disordered" evidence="7">
    <location>
        <begin position="497"/>
        <end position="555"/>
    </location>
</feature>
<feature type="compositionally biased region" description="Low complexity" evidence="7">
    <location>
        <begin position="325"/>
        <end position="351"/>
    </location>
</feature>
<evidence type="ECO:0000256" key="3">
    <source>
        <dbReference type="ARBA" id="ARBA00022679"/>
    </source>
</evidence>
<dbReference type="KEGG" id="nmes:H9L09_08980"/>
<dbReference type="PANTHER" id="PTHR43289">
    <property type="entry name" value="MITOGEN-ACTIVATED PROTEIN KINASE KINASE KINASE 20-RELATED"/>
    <property type="match status" value="1"/>
</dbReference>
<evidence type="ECO:0000256" key="7">
    <source>
        <dbReference type="SAM" id="MobiDB-lite"/>
    </source>
</evidence>
<dbReference type="InterPro" id="IPR011009">
    <property type="entry name" value="Kinase-like_dom_sf"/>
</dbReference>